<proteinExistence type="predicted"/>
<evidence type="ECO:0000313" key="2">
    <source>
        <dbReference type="Proteomes" id="UP000193404"/>
    </source>
</evidence>
<name>A0A1W6K3L1_9CREN</name>
<dbReference type="OrthoDB" id="39756at2157"/>
<accession>A0A1W6K3L1</accession>
<keyword evidence="2" id="KW-1185">Reference proteome</keyword>
<dbReference type="Proteomes" id="UP000193404">
    <property type="component" value="Chromosome"/>
</dbReference>
<evidence type="ECO:0000313" key="1">
    <source>
        <dbReference type="EMBL" id="ARM77075.1"/>
    </source>
</evidence>
<dbReference type="KEGG" id="aman:B6F84_04955"/>
<dbReference type="AlphaFoldDB" id="A0A1W6K3L1"/>
<organism evidence="1 2">
    <name type="scientific">Acidianus manzaensis</name>
    <dbReference type="NCBI Taxonomy" id="282676"/>
    <lineage>
        <taxon>Archaea</taxon>
        <taxon>Thermoproteota</taxon>
        <taxon>Thermoprotei</taxon>
        <taxon>Sulfolobales</taxon>
        <taxon>Sulfolobaceae</taxon>
        <taxon>Acidianus</taxon>
    </lineage>
</organism>
<sequence>MIKPILLPQKIQNNEIKGGVGTPYIIYDVKRDKHWLLFTGWNDPIGLKREGFVAPIDDSMNVDLSALIKILPSDFPENVNYSNNAVRGFYNEAKDEFYITSSHGKNLYFLVFDSNWKLKGYKNLINDFNKDSGLAIRPTGAYLNIKDAIAVSPSNEFSSLELYVIRNVDDFEKLNIEDWGKIGASWGKSNDVLDFTLIPRFQIFVEATPMSKWLLQTYVGPSMDEVFSDNISSIDAFKNVSFLQGSLMPLLGLDDSFTQVGHPHYTTEPDGKPKLLFASFRDTYSSRPDTGKEGYTHEIWMEYVDNTIFDPKSYNELRGKFKGTESRWFYLPNVRKLFISINNDAKLILKTAFDDKNTESLEIKKGINTIENPVNWVKISSQNEIDAIIKAVF</sequence>
<protein>
    <submittedName>
        <fullName evidence="1">Uncharacterized protein</fullName>
    </submittedName>
</protein>
<reference evidence="1 2" key="1">
    <citation type="submission" date="2017-03" db="EMBL/GenBank/DDBJ databases">
        <title>Sulfur activation and transportation mechanism of thermophilic Archaea Acidianus manzaensis YN-25.</title>
        <authorList>
            <person name="Ma Y."/>
            <person name="Yang Y."/>
            <person name="Xia J."/>
        </authorList>
    </citation>
    <scope>NUCLEOTIDE SEQUENCE [LARGE SCALE GENOMIC DNA]</scope>
    <source>
        <strain evidence="1 2">YN-25</strain>
    </source>
</reference>
<dbReference type="EMBL" id="CP020477">
    <property type="protein sequence ID" value="ARM77075.1"/>
    <property type="molecule type" value="Genomic_DNA"/>
</dbReference>
<gene>
    <name evidence="1" type="ORF">B6F84_04955</name>
</gene>